<dbReference type="GO" id="GO:0005085">
    <property type="term" value="F:guanyl-nucleotide exchange factor activity"/>
    <property type="evidence" value="ECO:0007669"/>
    <property type="project" value="InterPro"/>
</dbReference>
<dbReference type="SUPFAM" id="SSF48065">
    <property type="entry name" value="DBL homology domain (DH-domain)"/>
    <property type="match status" value="1"/>
</dbReference>
<dbReference type="STRING" id="64144.ENSATEP00000031185"/>
<feature type="region of interest" description="Disordered" evidence="1">
    <location>
        <begin position="684"/>
        <end position="818"/>
    </location>
</feature>
<dbReference type="GO" id="GO:0043542">
    <property type="term" value="P:endothelial cell migration"/>
    <property type="evidence" value="ECO:0007669"/>
    <property type="project" value="TreeGrafter"/>
</dbReference>
<dbReference type="OrthoDB" id="660555at2759"/>
<reference evidence="3" key="1">
    <citation type="submission" date="2021-04" db="EMBL/GenBank/DDBJ databases">
        <authorList>
            <consortium name="Wellcome Sanger Institute Data Sharing"/>
        </authorList>
    </citation>
    <scope>NUCLEOTIDE SEQUENCE [LARGE SCALE GENOMIC DNA]</scope>
</reference>
<feature type="compositionally biased region" description="Low complexity" evidence="1">
    <location>
        <begin position="787"/>
        <end position="798"/>
    </location>
</feature>
<reference evidence="3" key="3">
    <citation type="submission" date="2025-09" db="UniProtKB">
        <authorList>
            <consortium name="Ensembl"/>
        </authorList>
    </citation>
    <scope>IDENTIFICATION</scope>
</reference>
<accession>A0A3Q1JDS3</accession>
<organism evidence="3 4">
    <name type="scientific">Anabas testudineus</name>
    <name type="common">Climbing perch</name>
    <name type="synonym">Anthias testudineus</name>
    <dbReference type="NCBI Taxonomy" id="64144"/>
    <lineage>
        <taxon>Eukaryota</taxon>
        <taxon>Metazoa</taxon>
        <taxon>Chordata</taxon>
        <taxon>Craniata</taxon>
        <taxon>Vertebrata</taxon>
        <taxon>Euteleostomi</taxon>
        <taxon>Actinopterygii</taxon>
        <taxon>Neopterygii</taxon>
        <taxon>Teleostei</taxon>
        <taxon>Neoteleostei</taxon>
        <taxon>Acanthomorphata</taxon>
        <taxon>Anabantaria</taxon>
        <taxon>Anabantiformes</taxon>
        <taxon>Anabantoidei</taxon>
        <taxon>Anabantidae</taxon>
        <taxon>Anabas</taxon>
    </lineage>
</organism>
<feature type="compositionally biased region" description="Basic and acidic residues" evidence="1">
    <location>
        <begin position="906"/>
        <end position="928"/>
    </location>
</feature>
<feature type="region of interest" description="Disordered" evidence="1">
    <location>
        <begin position="837"/>
        <end position="956"/>
    </location>
</feature>
<feature type="compositionally biased region" description="Polar residues" evidence="1">
    <location>
        <begin position="744"/>
        <end position="754"/>
    </location>
</feature>
<dbReference type="InterPro" id="IPR011993">
    <property type="entry name" value="PH-like_dom_sf"/>
</dbReference>
<name>A0A3Q1JDS3_ANATE</name>
<dbReference type="GO" id="GO:0030424">
    <property type="term" value="C:axon"/>
    <property type="evidence" value="ECO:0007669"/>
    <property type="project" value="TreeGrafter"/>
</dbReference>
<gene>
    <name evidence="3" type="primary">PLEKHG6</name>
</gene>
<feature type="compositionally biased region" description="Polar residues" evidence="1">
    <location>
        <begin position="891"/>
        <end position="900"/>
    </location>
</feature>
<protein>
    <recommendedName>
        <fullName evidence="2">DH domain-containing protein</fullName>
    </recommendedName>
</protein>
<dbReference type="SMART" id="SM00325">
    <property type="entry name" value="RhoGEF"/>
    <property type="match status" value="1"/>
</dbReference>
<dbReference type="Proteomes" id="UP000265040">
    <property type="component" value="Chromosome 16"/>
</dbReference>
<sequence length="956" mass="108342">MDPTKPSLSSKAPHVNNDGGNESSVEEGSVLWRDTVDGERLRDMESREPDVDGVTAAAEINHHHRGSADKHKFRTLGYQRRTKQKVVTDFVTVSKGAFAGGKQRAALRQSLFSQGVSDKSSASEERGQLDVLKQALQTFAVPDCLKWRWKEEGQGSTLEKNWTDLVQSHSTMSKIQRHQQEALWEFVHTELTYINKLIIIKDLVLAALVNLHQHGFLLEVTPELLFSNLPSILSAHQLFWQEVIYPMLHEVRRTGKPFDPQRLKAGCLKFHERFLSYKHYCWEEENNLEFTRRQMENNPHFHTYVQWVETHPQCDRMRLGDMQAKPHQRITKYPLLLKAVLRYTQDTHVQHTLRGMISSVIVFLESINDYLRLKDEQLALSISAERVEGYEVEGINEEIDKHVKEICQFDLTCPIRGVGSNVIRKLLLEENLKLRGRKDSKLEVVALLFSDVLLLTKIQKKGERLKVVRPPLTLDRTHCIALKDGCSFVLVEVGELQSAMSVYIISASTPERCATWISNIQQAKETLMIQRESEANRKQQNWKIQQVEIERPVEAEMEDLETEEQHLTQSDEDVFANELEDEFISPHLSNGMVQTTEADEESLEDVGTDNRGSPFGSMPTHNKQESVQKIVESQLTNEQRVSLNHRASNLDNYIPSNAADSLRYKTTGNETFLIGGLPDVDYPTNEDDSLQLSNKPTLSRREPVVQQLPAGRRIVRRRNSDFNPMNQETSRNSSNSDSDDTETYTKSWVLSRNLKSPGIQRKKPVSTLQGPLAQISHHDSKETLVPSNTSSSSNTDSDYNLNTKRNSISSGQSSETHRVLKLGSLKPNQGMFWTLSDRESQDPQTLSESELPDLNKRPKIKSQLSTSIPNISTEGGHESPLPPSSMSTSPQRQNNMNGHSSLLEGLLEKAKVKKGERDGLKRDRDLRRANLSSSDPPPSPSFSTTPSDGDRETESG</sequence>
<dbReference type="Gene3D" id="1.20.900.10">
    <property type="entry name" value="Dbl homology (DH) domain"/>
    <property type="match status" value="1"/>
</dbReference>
<dbReference type="SUPFAM" id="SSF50729">
    <property type="entry name" value="PH domain-like"/>
    <property type="match status" value="1"/>
</dbReference>
<evidence type="ECO:0000313" key="4">
    <source>
        <dbReference type="Proteomes" id="UP000265040"/>
    </source>
</evidence>
<dbReference type="PROSITE" id="PS50010">
    <property type="entry name" value="DH_2"/>
    <property type="match status" value="1"/>
</dbReference>
<dbReference type="CDD" id="cd00160">
    <property type="entry name" value="RhoGEF"/>
    <property type="match status" value="1"/>
</dbReference>
<feature type="compositionally biased region" description="Polar residues" evidence="1">
    <location>
        <begin position="799"/>
        <end position="814"/>
    </location>
</feature>
<dbReference type="GeneTree" id="ENSGT00940000161250"/>
<dbReference type="InterPro" id="IPR040181">
    <property type="entry name" value="PKHG5/7"/>
</dbReference>
<evidence type="ECO:0000313" key="3">
    <source>
        <dbReference type="Ensembl" id="ENSATEP00000031185.1"/>
    </source>
</evidence>
<dbReference type="OMA" id="YPMLHEV"/>
<dbReference type="Ensembl" id="ENSATET00000031648.3">
    <property type="protein sequence ID" value="ENSATEP00000031185.1"/>
    <property type="gene ID" value="ENSATEG00000021502.3"/>
</dbReference>
<dbReference type="GO" id="GO:0007266">
    <property type="term" value="P:Rho protein signal transduction"/>
    <property type="evidence" value="ECO:0007669"/>
    <property type="project" value="TreeGrafter"/>
</dbReference>
<proteinExistence type="predicted"/>
<dbReference type="GO" id="GO:0005886">
    <property type="term" value="C:plasma membrane"/>
    <property type="evidence" value="ECO:0007669"/>
    <property type="project" value="TreeGrafter"/>
</dbReference>
<feature type="compositionally biased region" description="Polar residues" evidence="1">
    <location>
        <begin position="1"/>
        <end position="10"/>
    </location>
</feature>
<evidence type="ECO:0000259" key="2">
    <source>
        <dbReference type="PROSITE" id="PS50010"/>
    </source>
</evidence>
<feature type="compositionally biased region" description="Polar residues" evidence="1">
    <location>
        <begin position="862"/>
        <end position="873"/>
    </location>
</feature>
<dbReference type="GeneID" id="113169255"/>
<dbReference type="GO" id="GO:0030139">
    <property type="term" value="C:endocytic vesicle"/>
    <property type="evidence" value="ECO:0007669"/>
    <property type="project" value="TreeGrafter"/>
</dbReference>
<dbReference type="SMART" id="SM00233">
    <property type="entry name" value="PH"/>
    <property type="match status" value="1"/>
</dbReference>
<dbReference type="PANTHER" id="PTHR13217">
    <property type="entry name" value="PLECKSTRIN HOMOLOGY DOMAIN-CONTAINING FAMILY G MEMBER 7"/>
    <property type="match status" value="1"/>
</dbReference>
<feature type="region of interest" description="Disordered" evidence="1">
    <location>
        <begin position="1"/>
        <end position="32"/>
    </location>
</feature>
<keyword evidence="4" id="KW-1185">Reference proteome</keyword>
<dbReference type="InterPro" id="IPR000219">
    <property type="entry name" value="DH_dom"/>
</dbReference>
<dbReference type="InterPro" id="IPR035899">
    <property type="entry name" value="DBL_dom_sf"/>
</dbReference>
<dbReference type="Gene3D" id="2.30.29.30">
    <property type="entry name" value="Pleckstrin-homology domain (PH domain)/Phosphotyrosine-binding domain (PTB)"/>
    <property type="match status" value="1"/>
</dbReference>
<dbReference type="InterPro" id="IPR001849">
    <property type="entry name" value="PH_domain"/>
</dbReference>
<dbReference type="InParanoid" id="A0A3Q1JDS3"/>
<dbReference type="AlphaFoldDB" id="A0A3Q1JDS3"/>
<dbReference type="PANTHER" id="PTHR13217:SF10">
    <property type="entry name" value="PLECKSTRIN HOMOLOGY DOMAIN-CONTAINING FAMILY G MEMBER 6 ISOFORM X1"/>
    <property type="match status" value="1"/>
</dbReference>
<reference evidence="3" key="2">
    <citation type="submission" date="2025-08" db="UniProtKB">
        <authorList>
            <consortium name="Ensembl"/>
        </authorList>
    </citation>
    <scope>IDENTIFICATION</scope>
</reference>
<dbReference type="Pfam" id="PF00621">
    <property type="entry name" value="RhoGEF"/>
    <property type="match status" value="1"/>
</dbReference>
<evidence type="ECO:0000256" key="1">
    <source>
        <dbReference type="SAM" id="MobiDB-lite"/>
    </source>
</evidence>
<dbReference type="RefSeq" id="XP_026226300.1">
    <property type="nucleotide sequence ID" value="XM_026370515.1"/>
</dbReference>
<feature type="domain" description="DH" evidence="2">
    <location>
        <begin position="178"/>
        <end position="370"/>
    </location>
</feature>